<dbReference type="PANTHER" id="PTHR47053">
    <property type="entry name" value="MUREIN DD-ENDOPEPTIDASE MEPH-RELATED"/>
    <property type="match status" value="1"/>
</dbReference>
<keyword evidence="4" id="KW-0788">Thiol protease</keyword>
<dbReference type="RefSeq" id="WP_187578763.1">
    <property type="nucleotide sequence ID" value="NZ_CP060713.1"/>
</dbReference>
<proteinExistence type="inferred from homology"/>
<keyword evidence="2" id="KW-0645">Protease</keyword>
<reference evidence="6 7" key="1">
    <citation type="submission" date="2020-08" db="EMBL/GenBank/DDBJ databases">
        <title>Genome sequence of Nocardioides mesophilus KACC 16243T.</title>
        <authorList>
            <person name="Hyun D.-W."/>
            <person name="Bae J.-W."/>
        </authorList>
    </citation>
    <scope>NUCLEOTIDE SEQUENCE [LARGE SCALE GENOMIC DNA]</scope>
    <source>
        <strain evidence="6 7">KACC 16243</strain>
    </source>
</reference>
<dbReference type="GO" id="GO:0006508">
    <property type="term" value="P:proteolysis"/>
    <property type="evidence" value="ECO:0007669"/>
    <property type="project" value="UniProtKB-KW"/>
</dbReference>
<organism evidence="6 7">
    <name type="scientific">Nocardioides mesophilus</name>
    <dbReference type="NCBI Taxonomy" id="433659"/>
    <lineage>
        <taxon>Bacteria</taxon>
        <taxon>Bacillati</taxon>
        <taxon>Actinomycetota</taxon>
        <taxon>Actinomycetes</taxon>
        <taxon>Propionibacteriales</taxon>
        <taxon>Nocardioidaceae</taxon>
        <taxon>Nocardioides</taxon>
    </lineage>
</organism>
<accession>A0A7G9RBE6</accession>
<comment type="similarity">
    <text evidence="1">Belongs to the peptidase C40 family.</text>
</comment>
<keyword evidence="7" id="KW-1185">Reference proteome</keyword>
<dbReference type="EMBL" id="CP060713">
    <property type="protein sequence ID" value="QNN52921.1"/>
    <property type="molecule type" value="Genomic_DNA"/>
</dbReference>
<dbReference type="Proteomes" id="UP000515947">
    <property type="component" value="Chromosome"/>
</dbReference>
<name>A0A7G9RBE6_9ACTN</name>
<dbReference type="PANTHER" id="PTHR47053:SF3">
    <property type="entry name" value="GAMMA-D-GLUTAMYL-L-LYSINE DIPEPTIDYL-PEPTIDASE"/>
    <property type="match status" value="1"/>
</dbReference>
<dbReference type="InterPro" id="IPR038765">
    <property type="entry name" value="Papain-like_cys_pep_sf"/>
</dbReference>
<dbReference type="Gene3D" id="2.30.30.40">
    <property type="entry name" value="SH3 Domains"/>
    <property type="match status" value="1"/>
</dbReference>
<dbReference type="InterPro" id="IPR000064">
    <property type="entry name" value="NLP_P60_dom"/>
</dbReference>
<evidence type="ECO:0000256" key="4">
    <source>
        <dbReference type="ARBA" id="ARBA00022807"/>
    </source>
</evidence>
<dbReference type="PROSITE" id="PS51935">
    <property type="entry name" value="NLPC_P60"/>
    <property type="match status" value="1"/>
</dbReference>
<evidence type="ECO:0000256" key="1">
    <source>
        <dbReference type="ARBA" id="ARBA00007074"/>
    </source>
</evidence>
<sequence length="326" mass="34577">MSRHPLHGHPDLREVSVPVATMWTGPDAPRDLDEAAVRDRPDAAEWVAVLDAEGTPERRLGLHGRTLTQLLLGDAALVLEERDDWVRVAAIGQSSSAHARGYPGWVRRSHLGAPVDRTAGATAFVVVAAAPLLSADGATTALSCGTALGVLAVAGQEVEVLLPGGTSGMLPRSAVRLGHEQQQPAYGPDDLLATARQFLGVRYLWGGTSGWGLDCSGLVHLTLRTHGVLVPRDAFDQAAATRDVLPVPLDEVRPGDLYFFARPGERVYHVGFVTRPVGDDGSRWMLHAPEGGAGSIEDAPMTSDRVEKLVAAGRVLKPDAGQLATY</sequence>
<dbReference type="Pfam" id="PF00877">
    <property type="entry name" value="NLPC_P60"/>
    <property type="match status" value="1"/>
</dbReference>
<evidence type="ECO:0000259" key="5">
    <source>
        <dbReference type="PROSITE" id="PS51935"/>
    </source>
</evidence>
<dbReference type="KEGG" id="nmes:H9L09_21315"/>
<dbReference type="Gene3D" id="3.90.1720.10">
    <property type="entry name" value="endopeptidase domain like (from Nostoc punctiforme)"/>
    <property type="match status" value="1"/>
</dbReference>
<evidence type="ECO:0000256" key="2">
    <source>
        <dbReference type="ARBA" id="ARBA00022670"/>
    </source>
</evidence>
<protein>
    <submittedName>
        <fullName evidence="6">C40 family peptidase</fullName>
    </submittedName>
</protein>
<dbReference type="GO" id="GO:0008234">
    <property type="term" value="F:cysteine-type peptidase activity"/>
    <property type="evidence" value="ECO:0007669"/>
    <property type="project" value="UniProtKB-KW"/>
</dbReference>
<gene>
    <name evidence="6" type="ORF">H9L09_21315</name>
</gene>
<dbReference type="InterPro" id="IPR051202">
    <property type="entry name" value="Peptidase_C40"/>
</dbReference>
<dbReference type="SUPFAM" id="SSF54001">
    <property type="entry name" value="Cysteine proteinases"/>
    <property type="match status" value="1"/>
</dbReference>
<evidence type="ECO:0000313" key="7">
    <source>
        <dbReference type="Proteomes" id="UP000515947"/>
    </source>
</evidence>
<evidence type="ECO:0000313" key="6">
    <source>
        <dbReference type="EMBL" id="QNN52921.1"/>
    </source>
</evidence>
<dbReference type="AlphaFoldDB" id="A0A7G9RBE6"/>
<keyword evidence="3" id="KW-0378">Hydrolase</keyword>
<feature type="domain" description="NlpC/P60" evidence="5">
    <location>
        <begin position="185"/>
        <end position="316"/>
    </location>
</feature>
<evidence type="ECO:0000256" key="3">
    <source>
        <dbReference type="ARBA" id="ARBA00022801"/>
    </source>
</evidence>